<keyword evidence="12 20" id="KW-0261">Viral envelope protein</keyword>
<evidence type="ECO:0000313" key="20">
    <source>
        <dbReference type="EMBL" id="AER28102.1"/>
    </source>
</evidence>
<reference evidence="22" key="4">
    <citation type="submission" date="2012-08" db="EMBL/GenBank/DDBJ databases">
        <title>Molecular characterization of the Taiwan isolate of Dahlia common mosaic virus (DCMV-TW).</title>
        <authorList>
            <person name="Chao H."/>
            <person name="Chen Y."/>
        </authorList>
    </citation>
    <scope>NUCLEOTIDE SEQUENCE</scope>
    <source>
        <strain evidence="22">WG</strain>
    </source>
</reference>
<proteinExistence type="inferred from homology"/>
<keyword evidence="8 18" id="KW-0812">Transmembrane</keyword>
<evidence type="ECO:0000256" key="16">
    <source>
        <dbReference type="ARBA" id="ARBA00025134"/>
    </source>
</evidence>
<evidence type="ECO:0000256" key="4">
    <source>
        <dbReference type="ARBA" id="ARBA00004402"/>
    </source>
</evidence>
<dbReference type="Proteomes" id="UP000165693">
    <property type="component" value="Genome"/>
</dbReference>
<evidence type="ECO:0000256" key="10">
    <source>
        <dbReference type="ARBA" id="ARBA00022844"/>
    </source>
</evidence>
<dbReference type="InterPro" id="IPR002874">
    <property type="entry name" value="Herpes_gI"/>
</dbReference>
<comment type="similarity">
    <text evidence="5">Belongs to the alphaherpesvirinae glycoprotein I family.</text>
</comment>
<dbReference type="EMBL" id="EU675324">
    <property type="protein sequence ID" value="ACC95216.1"/>
    <property type="molecule type" value="Genomic_DNA"/>
</dbReference>
<evidence type="ECO:0000256" key="2">
    <source>
        <dbReference type="ARBA" id="ARBA00004315"/>
    </source>
</evidence>
<evidence type="ECO:0000256" key="11">
    <source>
        <dbReference type="ARBA" id="ARBA00022870"/>
    </source>
</evidence>
<keyword evidence="14 18" id="KW-0472">Membrane</keyword>
<comment type="function">
    <text evidence="16">In epithelial cells, the heterodimer gE/gI is required for the cell-to-cell spread of the virus, by sorting nascent virions to cell junctions. Once the virus reaches the cell junctions, virus particles can spread to adjacent cells extremely rapidly through interactions with cellular receptors that accumulate at these junctions. Implicated in basolateral spread in polarized cells. In neuronal cells, gE/gI is essential for the anterograde spread of the infection throughout the host nervous system. Together with US9, the heterodimer gE/gI is involved in the sorting and transport of viral structural components toward axon tips.</text>
</comment>
<keyword evidence="11" id="KW-1043">Host membrane</keyword>
<dbReference type="KEGG" id="vg:80532447"/>
<reference evidence="20" key="3">
    <citation type="submission" date="2011-08" db="EMBL/GenBank/DDBJ databases">
        <authorList>
            <person name="Lee S.-W."/>
            <person name="Devlin J.M."/>
            <person name="Markham J.F."/>
            <person name="Noormohammadi A.H."/>
            <person name="Browning G.F."/>
            <person name="Ficorilli N.P."/>
            <person name="Hartley C.A."/>
            <person name="Markham P.F."/>
        </authorList>
    </citation>
    <scope>NUCLEOTIDE SEQUENCE</scope>
    <source>
        <strain evidence="21">A20</strain>
        <strain evidence="20">SA2</strain>
    </source>
</reference>
<keyword evidence="15" id="KW-0325">Glycoprotein</keyword>
<gene>
    <name evidence="19" type="primary">US7</name>
    <name evidence="21" type="ORF">ILTVA20_ORF74</name>
    <name evidence="20" type="ORF">ILTVSA2_ORF74</name>
    <name evidence="22" type="ORF">ILTVWG_ORF74</name>
</gene>
<evidence type="ECO:0000256" key="1">
    <source>
        <dbReference type="ARBA" id="ARBA00004136"/>
    </source>
</evidence>
<evidence type="ECO:0000256" key="8">
    <source>
        <dbReference type="ARBA" id="ARBA00022692"/>
    </source>
</evidence>
<protein>
    <recommendedName>
        <fullName evidence="6">Envelope glycoprotein I</fullName>
    </recommendedName>
</protein>
<dbReference type="Proteomes" id="UP000107684">
    <property type="component" value="Segment"/>
</dbReference>
<dbReference type="EMBL" id="JN596962">
    <property type="protein sequence ID" value="AER28102.1"/>
    <property type="molecule type" value="Genomic_DNA"/>
</dbReference>
<keyword evidence="9" id="KW-1040">Host Golgi apparatus</keyword>
<evidence type="ECO:0000313" key="23">
    <source>
        <dbReference type="Proteomes" id="UP000107684"/>
    </source>
</evidence>
<dbReference type="Pfam" id="PF01688">
    <property type="entry name" value="Herpes_gI"/>
    <property type="match status" value="1"/>
</dbReference>
<keyword evidence="18" id="KW-1133">Transmembrane helix</keyword>
<reference evidence="23 24" key="2">
    <citation type="journal article" date="2011" name="Vaccine">
        <title>Comparative analysis of the complete genome sequences of two Australian origin live attenuated vaccines of infectious laryngotracheitis virus.</title>
        <authorList>
            <person name="Lee S.W."/>
            <person name="Devlin J.M."/>
            <person name="Markham J.F."/>
            <person name="Noormohammadi A.H."/>
            <person name="Browning G.F."/>
            <person name="Ficorilli N.P."/>
            <person name="Hartley C.A."/>
            <person name="Markham P.F."/>
        </authorList>
    </citation>
    <scope>NUCLEOTIDE SEQUENCE [LARGE SCALE GENOMIC DNA]</scope>
    <source>
        <strain evidence="21">A20</strain>
        <strain evidence="20">SA2</strain>
    </source>
</reference>
<dbReference type="Proteomes" id="UP000143285">
    <property type="component" value="Genome"/>
</dbReference>
<evidence type="ECO:0000256" key="12">
    <source>
        <dbReference type="ARBA" id="ARBA00022879"/>
    </source>
</evidence>
<organism evidence="19">
    <name type="scientific">Infectious laryngotracheitis virus</name>
    <name type="common">ILTV</name>
    <name type="synonym">Gallid herpesvirus 1</name>
    <dbReference type="NCBI Taxonomy" id="10386"/>
    <lineage>
        <taxon>Viruses</taxon>
        <taxon>Duplodnaviria</taxon>
        <taxon>Heunggongvirae</taxon>
        <taxon>Peploviricota</taxon>
        <taxon>Herviviricetes</taxon>
        <taxon>Herpesvirales</taxon>
        <taxon>Orthoherpesviridae</taxon>
        <taxon>Alphaherpesvirinae</taxon>
        <taxon>Iltovirus</taxon>
        <taxon>Iltovirus gallidalpha1</taxon>
    </lineage>
</organism>
<keyword evidence="7" id="KW-1032">Host cell membrane</keyword>
<evidence type="ECO:0000256" key="5">
    <source>
        <dbReference type="ARBA" id="ARBA00005825"/>
    </source>
</evidence>
<evidence type="ECO:0000256" key="13">
    <source>
        <dbReference type="ARBA" id="ARBA00023081"/>
    </source>
</evidence>
<dbReference type="EMBL" id="JN596963">
    <property type="protein sequence ID" value="AER28181.1"/>
    <property type="molecule type" value="Genomic_DNA"/>
</dbReference>
<evidence type="ECO:0000256" key="15">
    <source>
        <dbReference type="ARBA" id="ARBA00023180"/>
    </source>
</evidence>
<feature type="compositionally biased region" description="Basic and acidic residues" evidence="17">
    <location>
        <begin position="314"/>
        <end position="323"/>
    </location>
</feature>
<evidence type="ECO:0000313" key="22">
    <source>
        <dbReference type="EMBL" id="AGN48306.1"/>
    </source>
</evidence>
<name>B2MZ10_ILTV</name>
<evidence type="ECO:0000256" key="17">
    <source>
        <dbReference type="SAM" id="MobiDB-lite"/>
    </source>
</evidence>
<comment type="subcellular location">
    <subcellularLocation>
        <location evidence="1">Host Golgi apparatus</location>
    </subcellularLocation>
    <subcellularLocation>
        <location evidence="2">Host cell junction</location>
    </subcellularLocation>
    <subcellularLocation>
        <location evidence="4">Host cell membrane</location>
        <topology evidence="4">Single-pass type I membrane protein</topology>
    </subcellularLocation>
    <subcellularLocation>
        <location evidence="3">Virion membrane</location>
        <topology evidence="3">Single-pass membrane protein</topology>
    </subcellularLocation>
</comment>
<dbReference type="GO" id="GO:0019031">
    <property type="term" value="C:viral envelope"/>
    <property type="evidence" value="ECO:0007669"/>
    <property type="project" value="UniProtKB-KW"/>
</dbReference>
<evidence type="ECO:0000313" key="24">
    <source>
        <dbReference type="Proteomes" id="UP000143285"/>
    </source>
</evidence>
<evidence type="ECO:0000313" key="19">
    <source>
        <dbReference type="EMBL" id="ACC95216.1"/>
    </source>
</evidence>
<keyword evidence="13" id="KW-1031">Host cell junction</keyword>
<evidence type="ECO:0000256" key="14">
    <source>
        <dbReference type="ARBA" id="ARBA00023136"/>
    </source>
</evidence>
<reference evidence="25" key="5">
    <citation type="submission" date="2012-08" db="EMBL/GenBank/DDBJ databases">
        <authorList>
            <person name="Xu Y.-L."/>
            <person name="He P."/>
            <person name="Zhang L."/>
            <person name="Dong S.-L."/>
            <person name="Li F."/>
        </authorList>
    </citation>
    <scope>NUCLEOTIDE SEQUENCE [LARGE SCALE GENOMIC DNA]</scope>
</reference>
<sequence length="362" mass="39854">MASLLGTLALLAATLAPFGAMGIVITGNHVSARIDDDHVVIVAPRPEATIQLQLFFMPGQRPHKPYSGTVRVAFRSDITNQCYQELSEERFENCTHRSSSVFVGCKVTEYTFSASNRLTGPPHPFKLTIRNPRPNDSGMFYVIVRLDDTKEPIDVFAIQLSVYQFANTAATRGLYSKDSCRTFGFPTVQLEAYLRTEESWRNWQAYVATETPTTSAEATTPTPITATSASELEAEHFTFPWLENGVDHYEPTPANENSNVTVRLGTMSPTLIGVTVAAVVSATIGLVIVISIVTRNMCTPHRKLDTVSQDDEERSQTRRESRKFGPMVACEINKGADQDSELVELVAIVNPSALSSPDSIKM</sequence>
<evidence type="ECO:0000313" key="21">
    <source>
        <dbReference type="EMBL" id="AER28181.1"/>
    </source>
</evidence>
<dbReference type="GeneID" id="80532447"/>
<evidence type="ECO:0000256" key="9">
    <source>
        <dbReference type="ARBA" id="ARBA00022812"/>
    </source>
</evidence>
<evidence type="ECO:0000256" key="3">
    <source>
        <dbReference type="ARBA" id="ARBA00004381"/>
    </source>
</evidence>
<keyword evidence="23" id="KW-1185">Reference proteome</keyword>
<reference evidence="19" key="1">
    <citation type="submission" date="2008-04" db="EMBL/GenBank/DDBJ databases">
        <title>Characterization and Analysis of ILTV WG strain US region genes.</title>
        <authorList>
            <person name="Han W.X."/>
            <person name="Wang Y.F."/>
            <person name="Tong G.Z."/>
        </authorList>
    </citation>
    <scope>NUCLEOTIDE SEQUENCE</scope>
    <source>
        <strain evidence="19">WG</strain>
    </source>
</reference>
<dbReference type="EMBL" id="JX458823">
    <property type="protein sequence ID" value="AGN48306.1"/>
    <property type="molecule type" value="Genomic_DNA"/>
</dbReference>
<dbReference type="GO" id="GO:0055036">
    <property type="term" value="C:virion membrane"/>
    <property type="evidence" value="ECO:0007669"/>
    <property type="project" value="UniProtKB-SubCell"/>
</dbReference>
<dbReference type="GO" id="GO:0044156">
    <property type="term" value="C:host cell junction"/>
    <property type="evidence" value="ECO:0007669"/>
    <property type="project" value="UniProtKB-SubCell"/>
</dbReference>
<accession>B2MZ10</accession>
<evidence type="ECO:0000256" key="18">
    <source>
        <dbReference type="SAM" id="Phobius"/>
    </source>
</evidence>
<feature type="region of interest" description="Disordered" evidence="17">
    <location>
        <begin position="304"/>
        <end position="323"/>
    </location>
</feature>
<keyword evidence="10" id="KW-0946">Virion</keyword>
<evidence type="ECO:0000256" key="6">
    <source>
        <dbReference type="ARBA" id="ARBA00013983"/>
    </source>
</evidence>
<evidence type="ECO:0000313" key="25">
    <source>
        <dbReference type="Proteomes" id="UP000165693"/>
    </source>
</evidence>
<dbReference type="GO" id="GO:0044177">
    <property type="term" value="C:host cell Golgi apparatus"/>
    <property type="evidence" value="ECO:0007669"/>
    <property type="project" value="UniProtKB-SubCell"/>
</dbReference>
<dbReference type="GO" id="GO:0043657">
    <property type="term" value="C:host cell"/>
    <property type="evidence" value="ECO:0007669"/>
    <property type="project" value="InterPro"/>
</dbReference>
<evidence type="ECO:0000256" key="7">
    <source>
        <dbReference type="ARBA" id="ARBA00022511"/>
    </source>
</evidence>
<organismHost>
    <name type="scientific">Gallus gallus</name>
    <name type="common">Chicken</name>
    <dbReference type="NCBI Taxonomy" id="9031"/>
</organismHost>
<feature type="transmembrane region" description="Helical" evidence="18">
    <location>
        <begin position="271"/>
        <end position="293"/>
    </location>
</feature>
<dbReference type="RefSeq" id="YP_010795307.1">
    <property type="nucleotide sequence ID" value="NC_075683.1"/>
</dbReference>